<dbReference type="OrthoDB" id="9783652at2"/>
<evidence type="ECO:0000256" key="4">
    <source>
        <dbReference type="ARBA" id="ARBA00022692"/>
    </source>
</evidence>
<feature type="transmembrane region" description="Helical" evidence="8">
    <location>
        <begin position="93"/>
        <end position="109"/>
    </location>
</feature>
<evidence type="ECO:0000313" key="9">
    <source>
        <dbReference type="EMBL" id="AUD05540.1"/>
    </source>
</evidence>
<feature type="binding site" evidence="7">
    <location>
        <position position="194"/>
    </location>
    <ligand>
        <name>Mg(2+)</name>
        <dbReference type="ChEBI" id="CHEBI:18420"/>
    </ligand>
</feature>
<dbReference type="EMBL" id="CP025096">
    <property type="protein sequence ID" value="AUD05540.1"/>
    <property type="molecule type" value="Genomic_DNA"/>
</dbReference>
<keyword evidence="7" id="KW-0460">Magnesium</keyword>
<keyword evidence="5 8" id="KW-1133">Transmembrane helix</keyword>
<dbReference type="GO" id="GO:0009103">
    <property type="term" value="P:lipopolysaccharide biosynthetic process"/>
    <property type="evidence" value="ECO:0007669"/>
    <property type="project" value="TreeGrafter"/>
</dbReference>
<evidence type="ECO:0000256" key="8">
    <source>
        <dbReference type="SAM" id="Phobius"/>
    </source>
</evidence>
<evidence type="ECO:0000313" key="10">
    <source>
        <dbReference type="Proteomes" id="UP000232883"/>
    </source>
</evidence>
<dbReference type="KEGG" id="spir:CWM47_29060"/>
<dbReference type="RefSeq" id="WP_100992093.1">
    <property type="nucleotide sequence ID" value="NZ_CP025096.1"/>
</dbReference>
<comment type="subcellular location">
    <subcellularLocation>
        <location evidence="1">Cell membrane</location>
        <topology evidence="1">Multi-pass membrane protein</topology>
    </subcellularLocation>
</comment>
<feature type="transmembrane region" description="Helical" evidence="8">
    <location>
        <begin position="69"/>
        <end position="86"/>
    </location>
</feature>
<evidence type="ECO:0000256" key="2">
    <source>
        <dbReference type="ARBA" id="ARBA00022475"/>
    </source>
</evidence>
<feature type="transmembrane region" description="Helical" evidence="8">
    <location>
        <begin position="162"/>
        <end position="181"/>
    </location>
</feature>
<dbReference type="GO" id="GO:0046872">
    <property type="term" value="F:metal ion binding"/>
    <property type="evidence" value="ECO:0007669"/>
    <property type="project" value="UniProtKB-KW"/>
</dbReference>
<feature type="transmembrane region" description="Helical" evidence="8">
    <location>
        <begin position="44"/>
        <end position="63"/>
    </location>
</feature>
<dbReference type="InterPro" id="IPR000715">
    <property type="entry name" value="Glycosyl_transferase_4"/>
</dbReference>
<organism evidence="9 10">
    <name type="scientific">Spirosoma pollinicola</name>
    <dbReference type="NCBI Taxonomy" id="2057025"/>
    <lineage>
        <taxon>Bacteria</taxon>
        <taxon>Pseudomonadati</taxon>
        <taxon>Bacteroidota</taxon>
        <taxon>Cytophagia</taxon>
        <taxon>Cytophagales</taxon>
        <taxon>Cytophagaceae</taxon>
        <taxon>Spirosoma</taxon>
    </lineage>
</organism>
<comment type="cofactor">
    <cofactor evidence="7">
        <name>Mg(2+)</name>
        <dbReference type="ChEBI" id="CHEBI:18420"/>
    </cofactor>
</comment>
<keyword evidence="6 8" id="KW-0472">Membrane</keyword>
<dbReference type="GO" id="GO:0071555">
    <property type="term" value="P:cell wall organization"/>
    <property type="evidence" value="ECO:0007669"/>
    <property type="project" value="TreeGrafter"/>
</dbReference>
<feature type="transmembrane region" description="Helical" evidence="8">
    <location>
        <begin position="139"/>
        <end position="156"/>
    </location>
</feature>
<dbReference type="GO" id="GO:0005886">
    <property type="term" value="C:plasma membrane"/>
    <property type="evidence" value="ECO:0007669"/>
    <property type="project" value="UniProtKB-SubCell"/>
</dbReference>
<dbReference type="PANTHER" id="PTHR22926">
    <property type="entry name" value="PHOSPHO-N-ACETYLMURAMOYL-PENTAPEPTIDE-TRANSFERASE"/>
    <property type="match status" value="1"/>
</dbReference>
<evidence type="ECO:0000256" key="6">
    <source>
        <dbReference type="ARBA" id="ARBA00023136"/>
    </source>
</evidence>
<evidence type="ECO:0000256" key="1">
    <source>
        <dbReference type="ARBA" id="ARBA00004651"/>
    </source>
</evidence>
<gene>
    <name evidence="9" type="ORF">CWM47_29060</name>
</gene>
<keyword evidence="10" id="KW-1185">Reference proteome</keyword>
<sequence length="330" mass="36511">MSLTLYIILTFVLIGAEWIYIRLARSYGWFDLPNARSAHTNSTTVRAGGVVFYLAVVGAIWIGKLNLPYFALGLTAIAVVSFWDDLRPLPKRYRLVVHTLAVGLLLIQGNLFGSQWYIITALFLVGVGIVNAYNFMDGVNGMIALYSLVTVGTLWYCQAQTLPGAASLFPGVCISLLIFSFTNVRKQAICFAGDIGSISMGFIVLYGLLAAINRSQTYLPILFLAIYGVDSIGTILHRLYVGQPIFHAHKMHLFQLLVHQHGWPHLRVAALYAFAQAGINVLVILALDWSTLNQLALAGLILSALIVGYVWVKFRLVSAPKRVGFYVWRL</sequence>
<evidence type="ECO:0000256" key="5">
    <source>
        <dbReference type="ARBA" id="ARBA00022989"/>
    </source>
</evidence>
<feature type="transmembrane region" description="Helical" evidence="8">
    <location>
        <begin position="269"/>
        <end position="289"/>
    </location>
</feature>
<dbReference type="GO" id="GO:0016780">
    <property type="term" value="F:phosphotransferase activity, for other substituted phosphate groups"/>
    <property type="evidence" value="ECO:0007669"/>
    <property type="project" value="InterPro"/>
</dbReference>
<feature type="binding site" evidence="7">
    <location>
        <position position="134"/>
    </location>
    <ligand>
        <name>Mg(2+)</name>
        <dbReference type="ChEBI" id="CHEBI:18420"/>
    </ligand>
</feature>
<dbReference type="PANTHER" id="PTHR22926:SF3">
    <property type="entry name" value="UNDECAPRENYL-PHOSPHATE ALPHA-N-ACETYLGLUCOSAMINYL 1-PHOSPHATE TRANSFERASE"/>
    <property type="match status" value="1"/>
</dbReference>
<feature type="transmembrane region" description="Helical" evidence="8">
    <location>
        <begin position="188"/>
        <end position="212"/>
    </location>
</feature>
<dbReference type="AlphaFoldDB" id="A0A2K8Z6P8"/>
<feature type="transmembrane region" description="Helical" evidence="8">
    <location>
        <begin position="115"/>
        <end position="132"/>
    </location>
</feature>
<evidence type="ECO:0000256" key="7">
    <source>
        <dbReference type="PIRSR" id="PIRSR600715-1"/>
    </source>
</evidence>
<evidence type="ECO:0008006" key="11">
    <source>
        <dbReference type="Google" id="ProtNLM"/>
    </source>
</evidence>
<reference evidence="9 10" key="1">
    <citation type="submission" date="2017-11" db="EMBL/GenBank/DDBJ databases">
        <title>Taxonomic description and genome sequences of Spirosoma HA7 sp. nov., isolated from pollen microhabitat of Corylus avellana.</title>
        <authorList>
            <person name="Ambika Manirajan B."/>
            <person name="Suarez C."/>
            <person name="Ratering S."/>
            <person name="Geissler-Plaum R."/>
            <person name="Cardinale M."/>
            <person name="Sylvia S."/>
        </authorList>
    </citation>
    <scope>NUCLEOTIDE SEQUENCE [LARGE SCALE GENOMIC DNA]</scope>
    <source>
        <strain evidence="9 10">HA7</strain>
    </source>
</reference>
<accession>A0A2K8Z6P8</accession>
<keyword evidence="4 8" id="KW-0812">Transmembrane</keyword>
<dbReference type="Pfam" id="PF00953">
    <property type="entry name" value="Glycos_transf_4"/>
    <property type="match status" value="1"/>
</dbReference>
<proteinExistence type="predicted"/>
<dbReference type="Proteomes" id="UP000232883">
    <property type="component" value="Chromosome"/>
</dbReference>
<protein>
    <recommendedName>
        <fullName evidence="11">UDP-GlcNAc--UDP-phosphate GlcNAc-1-phosphate transferase</fullName>
    </recommendedName>
</protein>
<keyword evidence="3" id="KW-0808">Transferase</keyword>
<keyword evidence="2" id="KW-1003">Cell membrane</keyword>
<feature type="transmembrane region" description="Helical" evidence="8">
    <location>
        <begin position="218"/>
        <end position="241"/>
    </location>
</feature>
<dbReference type="GO" id="GO:0044038">
    <property type="term" value="P:cell wall macromolecule biosynthetic process"/>
    <property type="evidence" value="ECO:0007669"/>
    <property type="project" value="TreeGrafter"/>
</dbReference>
<evidence type="ECO:0000256" key="3">
    <source>
        <dbReference type="ARBA" id="ARBA00022679"/>
    </source>
</evidence>
<keyword evidence="7" id="KW-0479">Metal-binding</keyword>
<feature type="transmembrane region" description="Helical" evidence="8">
    <location>
        <begin position="6"/>
        <end position="23"/>
    </location>
</feature>
<name>A0A2K8Z6P8_9BACT</name>
<feature type="transmembrane region" description="Helical" evidence="8">
    <location>
        <begin position="295"/>
        <end position="312"/>
    </location>
</feature>